<evidence type="ECO:0000259" key="4">
    <source>
        <dbReference type="Pfam" id="PF05726"/>
    </source>
</evidence>
<evidence type="ECO:0000256" key="2">
    <source>
        <dbReference type="RuleBase" id="RU003457"/>
    </source>
</evidence>
<feature type="domain" description="Pirin C-terminal" evidence="4">
    <location>
        <begin position="182"/>
        <end position="263"/>
    </location>
</feature>
<proteinExistence type="inferred from homology"/>
<dbReference type="InterPro" id="IPR014710">
    <property type="entry name" value="RmlC-like_jellyroll"/>
</dbReference>
<reference evidence="5" key="1">
    <citation type="submission" date="2022-08" db="EMBL/GenBank/DDBJ databases">
        <title>Alicyclobacillus dauci DSM2870, complete genome.</title>
        <authorList>
            <person name="Wang Q."/>
            <person name="Cai R."/>
            <person name="Wang Z."/>
        </authorList>
    </citation>
    <scope>NUCLEOTIDE SEQUENCE</scope>
    <source>
        <strain evidence="5">DSM 28700</strain>
    </source>
</reference>
<evidence type="ECO:0000313" key="5">
    <source>
        <dbReference type="EMBL" id="WAH36233.1"/>
    </source>
</evidence>
<dbReference type="CDD" id="cd02909">
    <property type="entry name" value="cupin_pirin_N"/>
    <property type="match status" value="1"/>
</dbReference>
<sequence length="264" mass="29165">MISVTNEHTEMSSIETDKIRRTVHKIPVESFEQRPGVVMRRPFPTWEQTSLDPFALLDDFSVHLPGGFPRHPHMGFEKVTYIVEGALQHEDSTGGTGVIRAGGVHRMTAGRHIYHSEMPVGREMTRGIQLWVNLPRRMKQAQPSSHAVQSDELPTVSFTGGQMKVIVGSGSPVSLHTSMVFYDVSFDDDAVAHVPIPNDYSTAFIYPIDGPGCRVQNERLQVGEMGELSAEGDLELCGETGFRALVIAGKPHHAPIHVFGPYVE</sequence>
<organism evidence="5 6">
    <name type="scientific">Alicyclobacillus dauci</name>
    <dbReference type="NCBI Taxonomy" id="1475485"/>
    <lineage>
        <taxon>Bacteria</taxon>
        <taxon>Bacillati</taxon>
        <taxon>Bacillota</taxon>
        <taxon>Bacilli</taxon>
        <taxon>Bacillales</taxon>
        <taxon>Alicyclobacillaceae</taxon>
        <taxon>Alicyclobacillus</taxon>
    </lineage>
</organism>
<dbReference type="PIRSF" id="PIRSF006232">
    <property type="entry name" value="Pirin"/>
    <property type="match status" value="1"/>
</dbReference>
<dbReference type="InterPro" id="IPR003829">
    <property type="entry name" value="Pirin_N_dom"/>
</dbReference>
<dbReference type="EMBL" id="CP104064">
    <property type="protein sequence ID" value="WAH36233.1"/>
    <property type="molecule type" value="Genomic_DNA"/>
</dbReference>
<dbReference type="Proteomes" id="UP001164803">
    <property type="component" value="Chromosome"/>
</dbReference>
<dbReference type="RefSeq" id="WP_268043556.1">
    <property type="nucleotide sequence ID" value="NZ_CP104064.1"/>
</dbReference>
<evidence type="ECO:0000256" key="1">
    <source>
        <dbReference type="ARBA" id="ARBA00008416"/>
    </source>
</evidence>
<dbReference type="InterPro" id="IPR012093">
    <property type="entry name" value="Pirin"/>
</dbReference>
<dbReference type="InterPro" id="IPR008778">
    <property type="entry name" value="Pirin_C_dom"/>
</dbReference>
<dbReference type="Gene3D" id="2.60.120.10">
    <property type="entry name" value="Jelly Rolls"/>
    <property type="match status" value="2"/>
</dbReference>
<name>A0ABY6Z017_9BACL</name>
<evidence type="ECO:0000259" key="3">
    <source>
        <dbReference type="Pfam" id="PF02678"/>
    </source>
</evidence>
<evidence type="ECO:0000313" key="6">
    <source>
        <dbReference type="Proteomes" id="UP001164803"/>
    </source>
</evidence>
<dbReference type="SUPFAM" id="SSF51182">
    <property type="entry name" value="RmlC-like cupins"/>
    <property type="match status" value="1"/>
</dbReference>
<dbReference type="InterPro" id="IPR011051">
    <property type="entry name" value="RmlC_Cupin_sf"/>
</dbReference>
<dbReference type="PANTHER" id="PTHR13903">
    <property type="entry name" value="PIRIN-RELATED"/>
    <property type="match status" value="1"/>
</dbReference>
<comment type="similarity">
    <text evidence="1 2">Belongs to the pirin family.</text>
</comment>
<keyword evidence="6" id="KW-1185">Reference proteome</keyword>
<dbReference type="Pfam" id="PF02678">
    <property type="entry name" value="Pirin"/>
    <property type="match status" value="1"/>
</dbReference>
<protein>
    <submittedName>
        <fullName evidence="5">Pirin family protein</fullName>
    </submittedName>
</protein>
<dbReference type="PANTHER" id="PTHR13903:SF8">
    <property type="entry name" value="PIRIN"/>
    <property type="match status" value="1"/>
</dbReference>
<feature type="domain" description="Pirin N-terminal" evidence="3">
    <location>
        <begin position="41"/>
        <end position="132"/>
    </location>
</feature>
<dbReference type="Pfam" id="PF05726">
    <property type="entry name" value="Pirin_C"/>
    <property type="match status" value="1"/>
</dbReference>
<accession>A0ABY6Z017</accession>
<gene>
    <name evidence="5" type="ORF">NZD86_18620</name>
</gene>